<keyword evidence="4" id="KW-1133">Transmembrane helix</keyword>
<dbReference type="InParanoid" id="A0A6P7WZL8"/>
<accession>A0A6P7WZL8</accession>
<evidence type="ECO:0000256" key="2">
    <source>
        <dbReference type="ARBA" id="ARBA00023157"/>
    </source>
</evidence>
<dbReference type="InterPro" id="IPR016187">
    <property type="entry name" value="CTDL_fold"/>
</dbReference>
<dbReference type="RefSeq" id="XP_030043705.1">
    <property type="nucleotide sequence ID" value="XM_030187845.1"/>
</dbReference>
<keyword evidence="5" id="KW-1185">Reference proteome</keyword>
<keyword evidence="1" id="KW-0430">Lectin</keyword>
<reference evidence="6" key="1">
    <citation type="submission" date="2025-08" db="UniProtKB">
        <authorList>
            <consortium name="RefSeq"/>
        </authorList>
    </citation>
    <scope>IDENTIFICATION</scope>
</reference>
<dbReference type="GeneID" id="115458055"/>
<dbReference type="PANTHER" id="PTHR46746">
    <property type="entry name" value="KILLER CELL LECTIN-LIKE RECEPTOR SUBFAMILY F MEMBER 2"/>
    <property type="match status" value="1"/>
</dbReference>
<dbReference type="Gene3D" id="3.10.100.10">
    <property type="entry name" value="Mannose-Binding Protein A, subunit A"/>
    <property type="match status" value="1"/>
</dbReference>
<sequence length="256" mass="29160">MSSLDPEPEDFQRNREASEQMPGETTEYVTYSYLQLPAEETRIKGVQTNDKGFPGAVWCQPIVMALGLVVLVEIGVIITLGHMLSLFSKSNTTLSGSVENHTNPGSVSGPGPLCQHHQEMEVKLKDLCNMKGKCELCPNDWVQHSGKCYYISKERKNWNDSRSFCLQIKSRLAVFDQRQGQEFRKNHTKEKQEIYWVECLREENDDGCRPQQDEESHCCILNEKNITTEHGGNVNKWICEKNVTNFTAILDRSLGD</sequence>
<protein>
    <submittedName>
        <fullName evidence="6">Killer cell lectin-like receptor subfamily F member 1</fullName>
    </submittedName>
</protein>
<keyword evidence="2" id="KW-1015">Disulfide bond</keyword>
<dbReference type="OrthoDB" id="10059571at2759"/>
<name>A0A6P7WZL8_9AMPH</name>
<keyword evidence="4" id="KW-0812">Transmembrane</keyword>
<gene>
    <name evidence="6" type="primary">LOC115458055</name>
</gene>
<dbReference type="AlphaFoldDB" id="A0A6P7WZL8"/>
<dbReference type="Proteomes" id="UP000515156">
    <property type="component" value="Chromosome 14"/>
</dbReference>
<proteinExistence type="predicted"/>
<evidence type="ECO:0000256" key="3">
    <source>
        <dbReference type="SAM" id="MobiDB-lite"/>
    </source>
</evidence>
<evidence type="ECO:0000313" key="6">
    <source>
        <dbReference type="RefSeq" id="XP_030043705.1"/>
    </source>
</evidence>
<dbReference type="InterPro" id="IPR051379">
    <property type="entry name" value="C-type_Lectin_Receptor_IMM"/>
</dbReference>
<organism evidence="5 6">
    <name type="scientific">Microcaecilia unicolor</name>
    <dbReference type="NCBI Taxonomy" id="1415580"/>
    <lineage>
        <taxon>Eukaryota</taxon>
        <taxon>Metazoa</taxon>
        <taxon>Chordata</taxon>
        <taxon>Craniata</taxon>
        <taxon>Vertebrata</taxon>
        <taxon>Euteleostomi</taxon>
        <taxon>Amphibia</taxon>
        <taxon>Gymnophiona</taxon>
        <taxon>Siphonopidae</taxon>
        <taxon>Microcaecilia</taxon>
    </lineage>
</organism>
<dbReference type="InterPro" id="IPR016186">
    <property type="entry name" value="C-type_lectin-like/link_sf"/>
</dbReference>
<feature type="transmembrane region" description="Helical" evidence="4">
    <location>
        <begin position="62"/>
        <end position="87"/>
    </location>
</feature>
<evidence type="ECO:0000256" key="1">
    <source>
        <dbReference type="ARBA" id="ARBA00022734"/>
    </source>
</evidence>
<keyword evidence="4" id="KW-0472">Membrane</keyword>
<evidence type="ECO:0000313" key="5">
    <source>
        <dbReference type="Proteomes" id="UP000515156"/>
    </source>
</evidence>
<dbReference type="SUPFAM" id="SSF56436">
    <property type="entry name" value="C-type lectin-like"/>
    <property type="match status" value="1"/>
</dbReference>
<dbReference type="KEGG" id="muo:115458055"/>
<dbReference type="PANTHER" id="PTHR46746:SF9">
    <property type="entry name" value="CD209 ANTIGEN-LIKE PROTEIN C-LIKE"/>
    <property type="match status" value="1"/>
</dbReference>
<feature type="region of interest" description="Disordered" evidence="3">
    <location>
        <begin position="1"/>
        <end position="24"/>
    </location>
</feature>
<evidence type="ECO:0000256" key="4">
    <source>
        <dbReference type="SAM" id="Phobius"/>
    </source>
</evidence>
<dbReference type="GO" id="GO:0030246">
    <property type="term" value="F:carbohydrate binding"/>
    <property type="evidence" value="ECO:0007669"/>
    <property type="project" value="UniProtKB-KW"/>
</dbReference>